<proteinExistence type="predicted"/>
<dbReference type="RefSeq" id="WP_277733456.1">
    <property type="nucleotide sequence ID" value="NZ_CP120733.1"/>
</dbReference>
<keyword evidence="2" id="KW-1185">Reference proteome</keyword>
<evidence type="ECO:0000313" key="2">
    <source>
        <dbReference type="Proteomes" id="UP001222800"/>
    </source>
</evidence>
<evidence type="ECO:0008006" key="3">
    <source>
        <dbReference type="Google" id="ProtNLM"/>
    </source>
</evidence>
<organism evidence="1 2">
    <name type="scientific">Tepidibacter hydrothermalis</name>
    <dbReference type="NCBI Taxonomy" id="3036126"/>
    <lineage>
        <taxon>Bacteria</taxon>
        <taxon>Bacillati</taxon>
        <taxon>Bacillota</taxon>
        <taxon>Clostridia</taxon>
        <taxon>Peptostreptococcales</taxon>
        <taxon>Peptostreptococcaceae</taxon>
        <taxon>Tepidibacter</taxon>
    </lineage>
</organism>
<dbReference type="EMBL" id="CP120733">
    <property type="protein sequence ID" value="WFD11410.1"/>
    <property type="molecule type" value="Genomic_DNA"/>
</dbReference>
<evidence type="ECO:0000313" key="1">
    <source>
        <dbReference type="EMBL" id="WFD11410.1"/>
    </source>
</evidence>
<dbReference type="Proteomes" id="UP001222800">
    <property type="component" value="Chromosome"/>
</dbReference>
<sequence length="161" mass="18353">MSLCDIVKSENIICQETFKFEHKNKDIKIGTPFGRFATVDGDANITPLKCCIVDCHEGKKLQVDVEFLVKEDLIISELGEPDIPLEYVFKICKRFKFKDCKINDTSNLKCEVVCIVAENNIKLNSDKNTLTQKIKACLEIKIIKEKKLIFDLSCPKFPSDC</sequence>
<name>A0ABY8EHR6_9FIRM</name>
<protein>
    <recommendedName>
        <fullName evidence="3">SipL SPOCS domain-containing protein</fullName>
    </recommendedName>
</protein>
<reference evidence="1 2" key="1">
    <citation type="submission" date="2023-03" db="EMBL/GenBank/DDBJ databases">
        <title>Complete genome sequence of Tepidibacter sp. SWIR-1, isolated from a deep-sea hydrothermal vent.</title>
        <authorList>
            <person name="Li X."/>
        </authorList>
    </citation>
    <scope>NUCLEOTIDE SEQUENCE [LARGE SCALE GENOMIC DNA]</scope>
    <source>
        <strain evidence="1 2">SWIR-1</strain>
    </source>
</reference>
<accession>A0ABY8EHR6</accession>
<gene>
    <name evidence="1" type="ORF">P4S50_04855</name>
</gene>